<protein>
    <recommendedName>
        <fullName evidence="3">beta-lactamase</fullName>
        <ecNumber evidence="3">3.5.2.6</ecNumber>
    </recommendedName>
    <alternativeName>
        <fullName evidence="4">Penicillinase</fullName>
    </alternativeName>
</protein>
<dbReference type="EC" id="3.5.2.6" evidence="3"/>
<dbReference type="SUPFAM" id="SSF56601">
    <property type="entry name" value="beta-lactamase/transpeptidase-like"/>
    <property type="match status" value="1"/>
</dbReference>
<dbReference type="InterPro" id="IPR012338">
    <property type="entry name" value="Beta-lactam/transpept-like"/>
</dbReference>
<feature type="signal peptide" evidence="5">
    <location>
        <begin position="1"/>
        <end position="27"/>
    </location>
</feature>
<accession>A0A1C3H579</accession>
<dbReference type="AlphaFoldDB" id="A0A1C3H579"/>
<proteinExistence type="inferred from homology"/>
<sequence length="289" mass="32464">MLLNKRQFIGRSCALGLGAILPLSAQAETPLERSINERVRQLRAEGRLAGDERSAWLVHDLVANRPLAQINAQVPLQCASLVKPFVIQAYLLTHYLKDSSLYPMSERVQDEMRGMVVASNNEFTNHLFKRLGGPQGVQWMLKKQAPQIFRNIQIVENIPAQGRTYKNRASAADYDRFLRALWANQLPGAQYLKQIMSIPNPDRIRSKTQFVPQSATVYDKTGSTAMLCGNFGIIECKSGGRSYPYTISAIIEKDNPAGNYSSWITSRSNVIREISDIVYLYFARTHGIG</sequence>
<dbReference type="Gene3D" id="3.40.710.10">
    <property type="entry name" value="DD-peptidase/beta-lactamase superfamily"/>
    <property type="match status" value="1"/>
</dbReference>
<gene>
    <name evidence="7" type="ORF">CHUV0807_1648</name>
</gene>
<evidence type="ECO:0000256" key="3">
    <source>
        <dbReference type="ARBA" id="ARBA00012865"/>
    </source>
</evidence>
<reference evidence="8" key="1">
    <citation type="submission" date="2016-04" db="EMBL/GenBank/DDBJ databases">
        <authorList>
            <person name="Tagini F."/>
        </authorList>
    </citation>
    <scope>NUCLEOTIDE SEQUENCE [LARGE SCALE GENOMIC DNA]</scope>
    <source>
        <strain evidence="8">CHUV0807</strain>
    </source>
</reference>
<dbReference type="GO" id="GO:0008800">
    <property type="term" value="F:beta-lactamase activity"/>
    <property type="evidence" value="ECO:0007669"/>
    <property type="project" value="UniProtKB-EC"/>
</dbReference>
<dbReference type="GO" id="GO:0030655">
    <property type="term" value="P:beta-lactam antibiotic catabolic process"/>
    <property type="evidence" value="ECO:0007669"/>
    <property type="project" value="InterPro"/>
</dbReference>
<evidence type="ECO:0000259" key="6">
    <source>
        <dbReference type="Pfam" id="PF13354"/>
    </source>
</evidence>
<evidence type="ECO:0000313" key="7">
    <source>
        <dbReference type="EMBL" id="SAM66590.1"/>
    </source>
</evidence>
<comment type="similarity">
    <text evidence="2">Belongs to the class-A beta-lactamase family.</text>
</comment>
<evidence type="ECO:0000256" key="2">
    <source>
        <dbReference type="ARBA" id="ARBA00009009"/>
    </source>
</evidence>
<evidence type="ECO:0000256" key="5">
    <source>
        <dbReference type="SAM" id="SignalP"/>
    </source>
</evidence>
<organism evidence="7 8">
    <name type="scientific">Cardiobacterium hominis</name>
    <dbReference type="NCBI Taxonomy" id="2718"/>
    <lineage>
        <taxon>Bacteria</taxon>
        <taxon>Pseudomonadati</taxon>
        <taxon>Pseudomonadota</taxon>
        <taxon>Gammaproteobacteria</taxon>
        <taxon>Cardiobacteriales</taxon>
        <taxon>Cardiobacteriaceae</taxon>
        <taxon>Cardiobacterium</taxon>
    </lineage>
</organism>
<dbReference type="GO" id="GO:0046677">
    <property type="term" value="P:response to antibiotic"/>
    <property type="evidence" value="ECO:0007669"/>
    <property type="project" value="InterPro"/>
</dbReference>
<evidence type="ECO:0000256" key="4">
    <source>
        <dbReference type="ARBA" id="ARBA00030171"/>
    </source>
</evidence>
<evidence type="ECO:0000256" key="1">
    <source>
        <dbReference type="ARBA" id="ARBA00001526"/>
    </source>
</evidence>
<dbReference type="InterPro" id="IPR045155">
    <property type="entry name" value="Beta-lactam_cat"/>
</dbReference>
<dbReference type="EMBL" id="FKLO01000054">
    <property type="protein sequence ID" value="SAM66590.1"/>
    <property type="molecule type" value="Genomic_DNA"/>
</dbReference>
<dbReference type="PANTHER" id="PTHR35333">
    <property type="entry name" value="BETA-LACTAMASE"/>
    <property type="match status" value="1"/>
</dbReference>
<evidence type="ECO:0000313" key="8">
    <source>
        <dbReference type="Proteomes" id="UP000190837"/>
    </source>
</evidence>
<feature type="chain" id="PRO_5008674886" description="beta-lactamase" evidence="5">
    <location>
        <begin position="28"/>
        <end position="289"/>
    </location>
</feature>
<dbReference type="InterPro" id="IPR006311">
    <property type="entry name" value="TAT_signal"/>
</dbReference>
<dbReference type="PANTHER" id="PTHR35333:SF3">
    <property type="entry name" value="BETA-LACTAMASE-TYPE TRANSPEPTIDASE FOLD CONTAINING PROTEIN"/>
    <property type="match status" value="1"/>
</dbReference>
<name>A0A1C3H579_9GAMM</name>
<keyword evidence="5" id="KW-0732">Signal</keyword>
<feature type="domain" description="Beta-lactamase class A catalytic" evidence="6">
    <location>
        <begin position="107"/>
        <end position="243"/>
    </location>
</feature>
<comment type="catalytic activity">
    <reaction evidence="1">
        <text>a beta-lactam + H2O = a substituted beta-amino acid</text>
        <dbReference type="Rhea" id="RHEA:20401"/>
        <dbReference type="ChEBI" id="CHEBI:15377"/>
        <dbReference type="ChEBI" id="CHEBI:35627"/>
        <dbReference type="ChEBI" id="CHEBI:140347"/>
        <dbReference type="EC" id="3.5.2.6"/>
    </reaction>
</comment>
<dbReference type="Pfam" id="PF13354">
    <property type="entry name" value="Beta-lactamase2"/>
    <property type="match status" value="1"/>
</dbReference>
<dbReference type="Proteomes" id="UP000190837">
    <property type="component" value="Unassembled WGS sequence"/>
</dbReference>
<dbReference type="RefSeq" id="WP_079541102.1">
    <property type="nucleotide sequence ID" value="NZ_FKLO01000054.1"/>
</dbReference>
<dbReference type="PROSITE" id="PS51318">
    <property type="entry name" value="TAT"/>
    <property type="match status" value="1"/>
</dbReference>
<dbReference type="InterPro" id="IPR000871">
    <property type="entry name" value="Beta-lactam_class-A"/>
</dbReference>